<dbReference type="AlphaFoldDB" id="E1R494"/>
<dbReference type="PANTHER" id="PTHR11908">
    <property type="entry name" value="XANTHINE DEHYDROGENASE"/>
    <property type="match status" value="1"/>
</dbReference>
<keyword evidence="2" id="KW-0560">Oxidoreductase</keyword>
<dbReference type="GO" id="GO:0005506">
    <property type="term" value="F:iron ion binding"/>
    <property type="evidence" value="ECO:0007669"/>
    <property type="project" value="InterPro"/>
</dbReference>
<evidence type="ECO:0000256" key="1">
    <source>
        <dbReference type="ARBA" id="ARBA00022505"/>
    </source>
</evidence>
<sequence length="711" mass="77576">MNANISKAVTRVDAEAKSTGAAKYVSDLQFPGLLYARVLRSDRARATILEVHVPPLPEGYFFINKNDIPSGGTNEVLMIKKDWPVFADGRVRYIGEAIGLVVGPDRQRVLEILKGIEVVYEDLDPVFTLEEALALKGGPLYGDDNLYADYHLVKGDPDAAFDAADQIIEDEISTGYQEHIYMEPQGVIGTLEEGKITFYASSQCPFYIRKAVAHCLGLSPDEVRVKQAVTGGAFGGKEHFPDVMATPVAVAVHKIGKPVQLVLDRIEDISFTPKRHPSTTRFRTALDKDGKIIGMDIDVQINAGAYESCSLVVLQRAIFSSNSVYDIPNVKIRGRAIATNNVPSDAYRGFGAPQGLFAVEMHMSHLARQLGVDELAFKERYFTEKGGVTVTNGKIKEDVKLPEMLQKIKEASDYDRKAAEYSRGALRGIGISIFNHGSGFTGNGEQAIIKGLVTMRGRRDGKADLLVSNVEMGQGLQTTFRKIAAQVLGLPVEDVGYDNPDTDRVPDSGPTCASRSIAVVGFLVQECAKKLKAAWKPGEMVEVSHRYAPPPGLEWNQDDLQGDAYPSFGWGINVVEVEVDPVTYEVSTKGIWSVFDVGTAIDERVVEGQAHGGIIQGLGYASLEKLEAVNGRFRQHTMADYVIPTSMDFPSIHNQLVDNPYPYGPFGAKGAGELVFDGAAPAYADAVQWAIDKPVDRIPVTPEYLMEVIEG</sequence>
<dbReference type="InterPro" id="IPR000674">
    <property type="entry name" value="Ald_Oxase/Xan_DH_a/b"/>
</dbReference>
<evidence type="ECO:0000313" key="5">
    <source>
        <dbReference type="Proteomes" id="UP000002318"/>
    </source>
</evidence>
<name>E1R494_SEDSS</name>
<dbReference type="Gene3D" id="3.90.1170.50">
    <property type="entry name" value="Aldehyde oxidase/xanthine dehydrogenase, a/b hammerhead"/>
    <property type="match status" value="1"/>
</dbReference>
<dbReference type="Gene3D" id="3.30.365.10">
    <property type="entry name" value="Aldehyde oxidase/xanthine dehydrogenase, molybdopterin binding domain"/>
    <property type="match status" value="4"/>
</dbReference>
<evidence type="ECO:0000259" key="3">
    <source>
        <dbReference type="SMART" id="SM01008"/>
    </source>
</evidence>
<proteinExistence type="predicted"/>
<dbReference type="InterPro" id="IPR037165">
    <property type="entry name" value="AldOxase/xan_DH_Mopterin-bd_sf"/>
</dbReference>
<dbReference type="RefSeq" id="WP_013253980.1">
    <property type="nucleotide sequence ID" value="NC_014364.1"/>
</dbReference>
<dbReference type="eggNOG" id="COG1529">
    <property type="taxonomic scope" value="Bacteria"/>
</dbReference>
<accession>E1R494</accession>
<dbReference type="InterPro" id="IPR036856">
    <property type="entry name" value="Ald_Oxase/Xan_DH_a/b_sf"/>
</dbReference>
<dbReference type="EMBL" id="CP002116">
    <property type="protein sequence ID" value="ADK80516.1"/>
    <property type="molecule type" value="Genomic_DNA"/>
</dbReference>
<dbReference type="Pfam" id="PF01315">
    <property type="entry name" value="Ald_Xan_dh_C"/>
    <property type="match status" value="1"/>
</dbReference>
<dbReference type="GO" id="GO:0016491">
    <property type="term" value="F:oxidoreductase activity"/>
    <property type="evidence" value="ECO:0007669"/>
    <property type="project" value="UniProtKB-KW"/>
</dbReference>
<dbReference type="SUPFAM" id="SSF56003">
    <property type="entry name" value="Molybdenum cofactor-binding domain"/>
    <property type="match status" value="1"/>
</dbReference>
<dbReference type="InterPro" id="IPR008274">
    <property type="entry name" value="AldOxase/xan_DH_MoCoBD1"/>
</dbReference>
<gene>
    <name evidence="4" type="ordered locus">Spirs_1389</name>
</gene>
<protein>
    <submittedName>
        <fullName evidence="4">Aldehyde oxidase and xanthine dehydrogenase molybdopterin binding protein</fullName>
    </submittedName>
</protein>
<dbReference type="Pfam" id="PF20256">
    <property type="entry name" value="MoCoBD_2"/>
    <property type="match status" value="2"/>
</dbReference>
<dbReference type="STRING" id="573413.Spirs_1389"/>
<dbReference type="SMART" id="SM01008">
    <property type="entry name" value="Ald_Xan_dh_C"/>
    <property type="match status" value="1"/>
</dbReference>
<dbReference type="HOGENOM" id="CLU_001681_2_3_12"/>
<keyword evidence="1" id="KW-0500">Molybdenum</keyword>
<feature type="domain" description="Aldehyde oxidase/xanthine dehydrogenase a/b hammerhead" evidence="3">
    <location>
        <begin position="19"/>
        <end position="124"/>
    </location>
</feature>
<dbReference type="PANTHER" id="PTHR11908:SF132">
    <property type="entry name" value="ALDEHYDE OXIDASE 1-RELATED"/>
    <property type="match status" value="1"/>
</dbReference>
<dbReference type="InterPro" id="IPR046867">
    <property type="entry name" value="AldOxase/xan_DH_MoCoBD2"/>
</dbReference>
<dbReference type="KEGG" id="ssm:Spirs_1389"/>
<evidence type="ECO:0000256" key="2">
    <source>
        <dbReference type="ARBA" id="ARBA00023002"/>
    </source>
</evidence>
<organism evidence="4 5">
    <name type="scientific">Sediminispirochaeta smaragdinae (strain DSM 11293 / JCM 15392 / SEBR 4228)</name>
    <name type="common">Spirochaeta smaragdinae</name>
    <dbReference type="NCBI Taxonomy" id="573413"/>
    <lineage>
        <taxon>Bacteria</taxon>
        <taxon>Pseudomonadati</taxon>
        <taxon>Spirochaetota</taxon>
        <taxon>Spirochaetia</taxon>
        <taxon>Spirochaetales</taxon>
        <taxon>Spirochaetaceae</taxon>
        <taxon>Sediminispirochaeta</taxon>
    </lineage>
</organism>
<dbReference type="Proteomes" id="UP000002318">
    <property type="component" value="Chromosome"/>
</dbReference>
<dbReference type="InterPro" id="IPR016208">
    <property type="entry name" value="Ald_Oxase/xanthine_DH-like"/>
</dbReference>
<keyword evidence="5" id="KW-1185">Reference proteome</keyword>
<dbReference type="Pfam" id="PF02738">
    <property type="entry name" value="MoCoBD_1"/>
    <property type="match status" value="1"/>
</dbReference>
<reference evidence="4 5" key="1">
    <citation type="journal article" date="2010" name="Stand. Genomic Sci.">
        <title>Complete genome sequence of Spirochaeta smaragdinae type strain (SEBR 4228).</title>
        <authorList>
            <person name="Mavromatis K."/>
            <person name="Yasawong M."/>
            <person name="Chertkov O."/>
            <person name="Lapidus A."/>
            <person name="Lucas S."/>
            <person name="Nolan M."/>
            <person name="Del Rio T.G."/>
            <person name="Tice H."/>
            <person name="Cheng J.F."/>
            <person name="Pitluck S."/>
            <person name="Liolios K."/>
            <person name="Ivanova N."/>
            <person name="Tapia R."/>
            <person name="Han C."/>
            <person name="Bruce D."/>
            <person name="Goodwin L."/>
            <person name="Pati A."/>
            <person name="Chen A."/>
            <person name="Palaniappan K."/>
            <person name="Land M."/>
            <person name="Hauser L."/>
            <person name="Chang Y.J."/>
            <person name="Jeffries C.D."/>
            <person name="Detter J.C."/>
            <person name="Rohde M."/>
            <person name="Brambilla E."/>
            <person name="Spring S."/>
            <person name="Goker M."/>
            <person name="Sikorski J."/>
            <person name="Woyke T."/>
            <person name="Bristow J."/>
            <person name="Eisen J.A."/>
            <person name="Markowitz V."/>
            <person name="Hugenholtz P."/>
            <person name="Klenk H.P."/>
            <person name="Kyrpides N.C."/>
        </authorList>
    </citation>
    <scope>NUCLEOTIDE SEQUENCE [LARGE SCALE GENOMIC DNA]</scope>
    <source>
        <strain evidence="5">DSM 11293 / JCM 15392 / SEBR 4228</strain>
    </source>
</reference>
<dbReference type="SUPFAM" id="SSF54665">
    <property type="entry name" value="CO dehydrogenase molybdoprotein N-domain-like"/>
    <property type="match status" value="1"/>
</dbReference>
<dbReference type="OrthoDB" id="9759099at2"/>
<evidence type="ECO:0000313" key="4">
    <source>
        <dbReference type="EMBL" id="ADK80516.1"/>
    </source>
</evidence>